<organism evidence="1 2">
    <name type="scientific">Rhizobium grahamii</name>
    <dbReference type="NCBI Taxonomy" id="1120045"/>
    <lineage>
        <taxon>Bacteria</taxon>
        <taxon>Pseudomonadati</taxon>
        <taxon>Pseudomonadota</taxon>
        <taxon>Alphaproteobacteria</taxon>
        <taxon>Hyphomicrobiales</taxon>
        <taxon>Rhizobiaceae</taxon>
        <taxon>Rhizobium/Agrobacterium group</taxon>
        <taxon>Rhizobium</taxon>
    </lineage>
</organism>
<name>A0A370KHE3_9HYPH</name>
<evidence type="ECO:0000313" key="2">
    <source>
        <dbReference type="Proteomes" id="UP000254939"/>
    </source>
</evidence>
<dbReference type="EMBL" id="NAAC01000037">
    <property type="protein sequence ID" value="RDJ04613.1"/>
    <property type="molecule type" value="Genomic_DNA"/>
</dbReference>
<dbReference type="AlphaFoldDB" id="A0A370KHE3"/>
<dbReference type="Proteomes" id="UP000254939">
    <property type="component" value="Unassembled WGS sequence"/>
</dbReference>
<sequence length="116" mass="12974">MPDGQSQLKAARPLQFSLRFAALRCDKPGSSARRLRRARARALTCLPPPRLPPSSLTSIKETMTTDQHIEELRAEARNAETVEGRRAIEAELELALAEREVIWAELDGRIDGEPPF</sequence>
<comment type="caution">
    <text evidence="1">The sequence shown here is derived from an EMBL/GenBank/DDBJ whole genome shotgun (WGS) entry which is preliminary data.</text>
</comment>
<proteinExistence type="predicted"/>
<accession>A0A370KHE3</accession>
<evidence type="ECO:0000313" key="1">
    <source>
        <dbReference type="EMBL" id="RDJ04613.1"/>
    </source>
</evidence>
<gene>
    <name evidence="1" type="ORF">B5K06_26645</name>
</gene>
<protein>
    <submittedName>
        <fullName evidence="1">Uncharacterized protein</fullName>
    </submittedName>
</protein>
<reference evidence="1 2" key="1">
    <citation type="submission" date="2017-03" db="EMBL/GenBank/DDBJ databases">
        <title>Genome analysis of Rhizobial strains effectives or ineffectives for nitrogen fixation isolated from bean seeds.</title>
        <authorList>
            <person name="Peralta H."/>
            <person name="Aguilar-Vera A."/>
            <person name="Mora Y."/>
            <person name="Vargas-Lagunas C."/>
            <person name="Girard L."/>
            <person name="Mora J."/>
        </authorList>
    </citation>
    <scope>NUCLEOTIDE SEQUENCE [LARGE SCALE GENOMIC DNA]</scope>
    <source>
        <strain evidence="1 2">CCGM3</strain>
    </source>
</reference>